<evidence type="ECO:0000313" key="6">
    <source>
        <dbReference type="EMBL" id="PMD12284.1"/>
    </source>
</evidence>
<feature type="domain" description="Protein kinase" evidence="5">
    <location>
        <begin position="1"/>
        <end position="265"/>
    </location>
</feature>
<dbReference type="InterPro" id="IPR051681">
    <property type="entry name" value="Ser/Thr_Kinases-Pseudokinases"/>
</dbReference>
<dbReference type="PANTHER" id="PTHR44329">
    <property type="entry name" value="SERINE/THREONINE-PROTEIN KINASE TNNI3K-RELATED"/>
    <property type="match status" value="1"/>
</dbReference>
<dbReference type="CDD" id="cd00180">
    <property type="entry name" value="PKc"/>
    <property type="match status" value="1"/>
</dbReference>
<dbReference type="GO" id="GO:0004674">
    <property type="term" value="F:protein serine/threonine kinase activity"/>
    <property type="evidence" value="ECO:0007669"/>
    <property type="project" value="TreeGrafter"/>
</dbReference>
<keyword evidence="7" id="KW-1185">Reference proteome</keyword>
<keyword evidence="4" id="KW-0067">ATP-binding</keyword>
<dbReference type="SMART" id="SM00220">
    <property type="entry name" value="S_TKc"/>
    <property type="match status" value="1"/>
</dbReference>
<reference evidence="6 7" key="1">
    <citation type="submission" date="2016-05" db="EMBL/GenBank/DDBJ databases">
        <title>A degradative enzymes factory behind the ericoid mycorrhizal symbiosis.</title>
        <authorList>
            <consortium name="DOE Joint Genome Institute"/>
            <person name="Martino E."/>
            <person name="Morin E."/>
            <person name="Grelet G."/>
            <person name="Kuo A."/>
            <person name="Kohler A."/>
            <person name="Daghino S."/>
            <person name="Barry K."/>
            <person name="Choi C."/>
            <person name="Cichocki N."/>
            <person name="Clum A."/>
            <person name="Copeland A."/>
            <person name="Hainaut M."/>
            <person name="Haridas S."/>
            <person name="Labutti K."/>
            <person name="Lindquist E."/>
            <person name="Lipzen A."/>
            <person name="Khouja H.-R."/>
            <person name="Murat C."/>
            <person name="Ohm R."/>
            <person name="Olson A."/>
            <person name="Spatafora J."/>
            <person name="Veneault-Fourrey C."/>
            <person name="Henrissat B."/>
            <person name="Grigoriev I."/>
            <person name="Martin F."/>
            <person name="Perotto S."/>
        </authorList>
    </citation>
    <scope>NUCLEOTIDE SEQUENCE [LARGE SCALE GENOMIC DNA]</scope>
    <source>
        <strain evidence="6 7">UAMH 7357</strain>
    </source>
</reference>
<evidence type="ECO:0000256" key="1">
    <source>
        <dbReference type="ARBA" id="ARBA00022679"/>
    </source>
</evidence>
<sequence>MEIPFYFPEPVQEFLAVGGNSFIGLVNKTTVFKYPRTIGDESAIASLQVEARILEAIGPHDRIIWFQGQNGEGLLLEYAPHGSLARYLTENPTTEQQRLKWSRQATEAVAVIHNKGVIHCDIKVPNLLLDEELNVKLCDFQGRLLGPDGQVLRDGGSSENPKFFMPRDDPTHADIITDIFALGSTIYHILEGHEPFPELDSFADEDEITARFSSGRYPELKCASIREVIHNCWSAKYSSTTEVLSDVQQLCGTENQQKMTEAAAT</sequence>
<dbReference type="AlphaFoldDB" id="A0A2J6PE61"/>
<evidence type="ECO:0000313" key="7">
    <source>
        <dbReference type="Proteomes" id="UP000235672"/>
    </source>
</evidence>
<dbReference type="InterPro" id="IPR011009">
    <property type="entry name" value="Kinase-like_dom_sf"/>
</dbReference>
<dbReference type="Proteomes" id="UP000235672">
    <property type="component" value="Unassembled WGS sequence"/>
</dbReference>
<dbReference type="STRING" id="1745343.A0A2J6PE61"/>
<organism evidence="6 7">
    <name type="scientific">Hyaloscypha hepaticicola</name>
    <dbReference type="NCBI Taxonomy" id="2082293"/>
    <lineage>
        <taxon>Eukaryota</taxon>
        <taxon>Fungi</taxon>
        <taxon>Dikarya</taxon>
        <taxon>Ascomycota</taxon>
        <taxon>Pezizomycotina</taxon>
        <taxon>Leotiomycetes</taxon>
        <taxon>Helotiales</taxon>
        <taxon>Hyaloscyphaceae</taxon>
        <taxon>Hyaloscypha</taxon>
    </lineage>
</organism>
<proteinExistence type="predicted"/>
<dbReference type="PANTHER" id="PTHR44329:SF288">
    <property type="entry name" value="MITOGEN-ACTIVATED PROTEIN KINASE KINASE KINASE 20"/>
    <property type="match status" value="1"/>
</dbReference>
<keyword evidence="3 6" id="KW-0418">Kinase</keyword>
<protein>
    <submittedName>
        <fullName evidence="6">Kinase-like protein</fullName>
    </submittedName>
</protein>
<dbReference type="PROSITE" id="PS00108">
    <property type="entry name" value="PROTEIN_KINASE_ST"/>
    <property type="match status" value="1"/>
</dbReference>
<dbReference type="InterPro" id="IPR000719">
    <property type="entry name" value="Prot_kinase_dom"/>
</dbReference>
<dbReference type="Pfam" id="PF00069">
    <property type="entry name" value="Pkinase"/>
    <property type="match status" value="1"/>
</dbReference>
<dbReference type="PROSITE" id="PS50011">
    <property type="entry name" value="PROTEIN_KINASE_DOM"/>
    <property type="match status" value="1"/>
</dbReference>
<dbReference type="EMBL" id="KZ613556">
    <property type="protein sequence ID" value="PMD12284.1"/>
    <property type="molecule type" value="Genomic_DNA"/>
</dbReference>
<dbReference type="InterPro" id="IPR008271">
    <property type="entry name" value="Ser/Thr_kinase_AS"/>
</dbReference>
<dbReference type="Gene3D" id="1.10.510.10">
    <property type="entry name" value="Transferase(Phosphotransferase) domain 1"/>
    <property type="match status" value="1"/>
</dbReference>
<dbReference type="OrthoDB" id="3512589at2759"/>
<accession>A0A2J6PE61</accession>
<evidence type="ECO:0000259" key="5">
    <source>
        <dbReference type="PROSITE" id="PS50011"/>
    </source>
</evidence>
<gene>
    <name evidence="6" type="ORF">NA56DRAFT_500642</name>
</gene>
<keyword evidence="1" id="KW-0808">Transferase</keyword>
<dbReference type="SUPFAM" id="SSF56112">
    <property type="entry name" value="Protein kinase-like (PK-like)"/>
    <property type="match status" value="1"/>
</dbReference>
<evidence type="ECO:0000256" key="3">
    <source>
        <dbReference type="ARBA" id="ARBA00022777"/>
    </source>
</evidence>
<evidence type="ECO:0000256" key="2">
    <source>
        <dbReference type="ARBA" id="ARBA00022741"/>
    </source>
</evidence>
<evidence type="ECO:0000256" key="4">
    <source>
        <dbReference type="ARBA" id="ARBA00022840"/>
    </source>
</evidence>
<dbReference type="GO" id="GO:0005524">
    <property type="term" value="F:ATP binding"/>
    <property type="evidence" value="ECO:0007669"/>
    <property type="project" value="UniProtKB-KW"/>
</dbReference>
<keyword evidence="2" id="KW-0547">Nucleotide-binding</keyword>
<name>A0A2J6PE61_9HELO</name>